<dbReference type="OrthoDB" id="1935601at2759"/>
<reference evidence="1" key="2">
    <citation type="submission" date="2019-07" db="EMBL/GenBank/DDBJ databases">
        <authorList>
            <person name="Yang Y."/>
            <person name="Bocs S."/>
            <person name="Baudouin L."/>
        </authorList>
    </citation>
    <scope>NUCLEOTIDE SEQUENCE</scope>
    <source>
        <tissue evidence="1">Spear leaf of Hainan Tall coconut</tissue>
    </source>
</reference>
<dbReference type="PANTHER" id="PTHR15131">
    <property type="entry name" value="SMALL NUCLEAR RNA ACTIVATING COMPLEX, POLYPEPTIDE 1"/>
    <property type="match status" value="1"/>
</dbReference>
<dbReference type="GO" id="GO:0019185">
    <property type="term" value="C:snRNA-activating protein complex"/>
    <property type="evidence" value="ECO:0007669"/>
    <property type="project" value="TreeGrafter"/>
</dbReference>
<dbReference type="GO" id="GO:0042795">
    <property type="term" value="P:snRNA transcription by RNA polymerase II"/>
    <property type="evidence" value="ECO:0007669"/>
    <property type="project" value="TreeGrafter"/>
</dbReference>
<accession>A0A8K0IDP5</accession>
<proteinExistence type="predicted"/>
<dbReference type="PANTHER" id="PTHR15131:SF3">
    <property type="entry name" value="SNRNA-ACTIVATING PROTEIN COMPLEX SUBUNIT 1"/>
    <property type="match status" value="1"/>
</dbReference>
<evidence type="ECO:0000313" key="2">
    <source>
        <dbReference type="Proteomes" id="UP000797356"/>
    </source>
</evidence>
<dbReference type="GO" id="GO:0043565">
    <property type="term" value="F:sequence-specific DNA binding"/>
    <property type="evidence" value="ECO:0007669"/>
    <property type="project" value="TreeGrafter"/>
</dbReference>
<evidence type="ECO:0000313" key="1">
    <source>
        <dbReference type="EMBL" id="KAG1347990.1"/>
    </source>
</evidence>
<dbReference type="EMBL" id="CM017877">
    <property type="protein sequence ID" value="KAG1347990.1"/>
    <property type="molecule type" value="Genomic_DNA"/>
</dbReference>
<protein>
    <submittedName>
        <fullName evidence="1">Uncharacterized protein</fullName>
    </submittedName>
</protein>
<dbReference type="GO" id="GO:0042796">
    <property type="term" value="P:snRNA transcription by RNA polymerase III"/>
    <property type="evidence" value="ECO:0007669"/>
    <property type="project" value="TreeGrafter"/>
</dbReference>
<dbReference type="Proteomes" id="UP000797356">
    <property type="component" value="Chromosome 6"/>
</dbReference>
<reference evidence="1" key="1">
    <citation type="journal article" date="2017" name="Gigascience">
        <title>The genome draft of coconut (Cocos nucifera).</title>
        <authorList>
            <person name="Xiao Y."/>
            <person name="Xu P."/>
            <person name="Fan H."/>
            <person name="Baudouin L."/>
            <person name="Xia W."/>
            <person name="Bocs S."/>
            <person name="Xu J."/>
            <person name="Li Q."/>
            <person name="Guo A."/>
            <person name="Zhou L."/>
            <person name="Li J."/>
            <person name="Wu Y."/>
            <person name="Ma Z."/>
            <person name="Armero A."/>
            <person name="Issali A.E."/>
            <person name="Liu N."/>
            <person name="Peng M."/>
            <person name="Yang Y."/>
        </authorList>
    </citation>
    <scope>NUCLEOTIDE SEQUENCE</scope>
    <source>
        <tissue evidence="1">Spear leaf of Hainan Tall coconut</tissue>
    </source>
</reference>
<organism evidence="1 2">
    <name type="scientific">Cocos nucifera</name>
    <name type="common">Coconut palm</name>
    <dbReference type="NCBI Taxonomy" id="13894"/>
    <lineage>
        <taxon>Eukaryota</taxon>
        <taxon>Viridiplantae</taxon>
        <taxon>Streptophyta</taxon>
        <taxon>Embryophyta</taxon>
        <taxon>Tracheophyta</taxon>
        <taxon>Spermatophyta</taxon>
        <taxon>Magnoliopsida</taxon>
        <taxon>Liliopsida</taxon>
        <taxon>Arecaceae</taxon>
        <taxon>Arecoideae</taxon>
        <taxon>Cocoseae</taxon>
        <taxon>Attaleinae</taxon>
        <taxon>Cocos</taxon>
    </lineage>
</organism>
<gene>
    <name evidence="1" type="ORF">COCNU_06G018190</name>
</gene>
<comment type="caution">
    <text evidence="1">The sequence shown here is derived from an EMBL/GenBank/DDBJ whole genome shotgun (WGS) entry which is preliminary data.</text>
</comment>
<name>A0A8K0IDP5_COCNU</name>
<dbReference type="AlphaFoldDB" id="A0A8K0IDP5"/>
<keyword evidence="2" id="KW-1185">Reference proteome</keyword>
<sequence>MKSQSYRTGVHKIAREKLLANTHIEDYLQMDLRTELEMEMLKKMSRECAKAKELAIKEASHTVEIEDIKHVVENDKMVGDMIEEIVKEWDTQKEAFYKQTGFNHQNEIVAQVTFVECSWRAACSKPLFISTDKP</sequence>